<evidence type="ECO:0000313" key="5">
    <source>
        <dbReference type="EMBL" id="KIL57424.1"/>
    </source>
</evidence>
<dbReference type="InterPro" id="IPR020904">
    <property type="entry name" value="Sc_DH/Rdtase_CS"/>
</dbReference>
<dbReference type="Pfam" id="PF00106">
    <property type="entry name" value="adh_short"/>
    <property type="match status" value="1"/>
</dbReference>
<keyword evidence="2" id="KW-0521">NADP</keyword>
<dbReference type="STRING" id="946122.A0A0C2STR1"/>
<dbReference type="InterPro" id="IPR051911">
    <property type="entry name" value="SDR_oxidoreductase"/>
</dbReference>
<dbReference type="Proteomes" id="UP000054549">
    <property type="component" value="Unassembled WGS sequence"/>
</dbReference>
<evidence type="ECO:0000256" key="2">
    <source>
        <dbReference type="ARBA" id="ARBA00022857"/>
    </source>
</evidence>
<dbReference type="PROSITE" id="PS00061">
    <property type="entry name" value="ADH_SHORT"/>
    <property type="match status" value="1"/>
</dbReference>
<dbReference type="InterPro" id="IPR002347">
    <property type="entry name" value="SDR_fam"/>
</dbReference>
<dbReference type="Gene3D" id="3.40.50.720">
    <property type="entry name" value="NAD(P)-binding Rossmann-like Domain"/>
    <property type="match status" value="1"/>
</dbReference>
<keyword evidence="6" id="KW-1185">Reference proteome</keyword>
<proteinExistence type="inferred from homology"/>
<dbReference type="PRINTS" id="PR00080">
    <property type="entry name" value="SDRFAMILY"/>
</dbReference>
<dbReference type="CDD" id="cd05374">
    <property type="entry name" value="17beta-HSD-like_SDR_c"/>
    <property type="match status" value="1"/>
</dbReference>
<dbReference type="PANTHER" id="PTHR43976">
    <property type="entry name" value="SHORT CHAIN DEHYDROGENASE"/>
    <property type="match status" value="1"/>
</dbReference>
<reference evidence="5 6" key="1">
    <citation type="submission" date="2014-04" db="EMBL/GenBank/DDBJ databases">
        <title>Evolutionary Origins and Diversification of the Mycorrhizal Mutualists.</title>
        <authorList>
            <consortium name="DOE Joint Genome Institute"/>
            <consortium name="Mycorrhizal Genomics Consortium"/>
            <person name="Kohler A."/>
            <person name="Kuo A."/>
            <person name="Nagy L.G."/>
            <person name="Floudas D."/>
            <person name="Copeland A."/>
            <person name="Barry K.W."/>
            <person name="Cichocki N."/>
            <person name="Veneault-Fourrey C."/>
            <person name="LaButti K."/>
            <person name="Lindquist E.A."/>
            <person name="Lipzen A."/>
            <person name="Lundell T."/>
            <person name="Morin E."/>
            <person name="Murat C."/>
            <person name="Riley R."/>
            <person name="Ohm R."/>
            <person name="Sun H."/>
            <person name="Tunlid A."/>
            <person name="Henrissat B."/>
            <person name="Grigoriev I.V."/>
            <person name="Hibbett D.S."/>
            <person name="Martin F."/>
        </authorList>
    </citation>
    <scope>NUCLEOTIDE SEQUENCE [LARGE SCALE GENOMIC DNA]</scope>
    <source>
        <strain evidence="5 6">Koide BX008</strain>
    </source>
</reference>
<dbReference type="FunCoup" id="A0A0C2STR1">
    <property type="interactions" value="301"/>
</dbReference>
<protein>
    <submittedName>
        <fullName evidence="5">Uncharacterized protein</fullName>
    </submittedName>
</protein>
<comment type="similarity">
    <text evidence="1 4">Belongs to the short-chain dehydrogenases/reductases (SDR) family.</text>
</comment>
<dbReference type="InParanoid" id="A0A0C2STR1"/>
<dbReference type="InterPro" id="IPR036291">
    <property type="entry name" value="NAD(P)-bd_dom_sf"/>
</dbReference>
<evidence type="ECO:0000256" key="4">
    <source>
        <dbReference type="RuleBase" id="RU000363"/>
    </source>
</evidence>
<dbReference type="EMBL" id="KN818370">
    <property type="protein sequence ID" value="KIL57424.1"/>
    <property type="molecule type" value="Genomic_DNA"/>
</dbReference>
<evidence type="ECO:0000313" key="6">
    <source>
        <dbReference type="Proteomes" id="UP000054549"/>
    </source>
</evidence>
<dbReference type="HOGENOM" id="CLU_010194_2_9_1"/>
<dbReference type="PRINTS" id="PR00081">
    <property type="entry name" value="GDHRDH"/>
</dbReference>
<organism evidence="5 6">
    <name type="scientific">Amanita muscaria (strain Koide BX008)</name>
    <dbReference type="NCBI Taxonomy" id="946122"/>
    <lineage>
        <taxon>Eukaryota</taxon>
        <taxon>Fungi</taxon>
        <taxon>Dikarya</taxon>
        <taxon>Basidiomycota</taxon>
        <taxon>Agaricomycotina</taxon>
        <taxon>Agaricomycetes</taxon>
        <taxon>Agaricomycetidae</taxon>
        <taxon>Agaricales</taxon>
        <taxon>Pluteineae</taxon>
        <taxon>Amanitaceae</taxon>
        <taxon>Amanita</taxon>
    </lineage>
</organism>
<name>A0A0C2STR1_AMAMK</name>
<sequence length="309" mass="34185">METSRSGIAFAHASAMVDIHKVWLITGTSRGFGRCLVNSVLARGDLVIATARSLETIQDYPHSDRLRLLQLDVDDSQDVINARLEVAAKYWGRIDVLVNNAGYGLTGLFEEGGSAAVMNQYKTNVFGLINVTTAALPYMRAARSGTIVMMGSRISWSPYLPVTCYASSKAAVRAFSESLAMEVRQFNIRVTIVEPGGFKTKGTDNNVEWRGVYEPIPDYDEFRTSTLEKIDPVMKAFRGDARKAMELVVDVVRGEGKAKGRPWPLHLFVGKEAFDSVKAKCEAVLSMLQGWEEVARDLDFDDPSDVRAF</sequence>
<dbReference type="PANTHER" id="PTHR43976:SF16">
    <property type="entry name" value="SHORT-CHAIN DEHYDROGENASE_REDUCTASE FAMILY PROTEIN"/>
    <property type="match status" value="1"/>
</dbReference>
<keyword evidence="3" id="KW-0560">Oxidoreductase</keyword>
<dbReference type="AlphaFoldDB" id="A0A0C2STR1"/>
<dbReference type="OrthoDB" id="1274115at2759"/>
<dbReference type="SUPFAM" id="SSF51735">
    <property type="entry name" value="NAD(P)-binding Rossmann-fold domains"/>
    <property type="match status" value="1"/>
</dbReference>
<accession>A0A0C2STR1</accession>
<evidence type="ECO:0000256" key="3">
    <source>
        <dbReference type="ARBA" id="ARBA00023002"/>
    </source>
</evidence>
<evidence type="ECO:0000256" key="1">
    <source>
        <dbReference type="ARBA" id="ARBA00006484"/>
    </source>
</evidence>
<dbReference type="GO" id="GO:0016491">
    <property type="term" value="F:oxidoreductase activity"/>
    <property type="evidence" value="ECO:0007669"/>
    <property type="project" value="UniProtKB-KW"/>
</dbReference>
<gene>
    <name evidence="5" type="ORF">M378DRAFT_188436</name>
</gene>